<keyword evidence="3" id="KW-0274">FAD</keyword>
<name>A0A9P9EQ90_9HYPO</name>
<evidence type="ECO:0000259" key="6">
    <source>
        <dbReference type="Pfam" id="PF00890"/>
    </source>
</evidence>
<dbReference type="InterPro" id="IPR050315">
    <property type="entry name" value="FAD-oxidoreductase_2"/>
</dbReference>
<dbReference type="PANTHER" id="PTHR43400">
    <property type="entry name" value="FUMARATE REDUCTASE"/>
    <property type="match status" value="1"/>
</dbReference>
<evidence type="ECO:0000256" key="2">
    <source>
        <dbReference type="ARBA" id="ARBA00022630"/>
    </source>
</evidence>
<proteinExistence type="inferred from homology"/>
<sequence length="603" mass="66238">MILPRACRSRPRVFSFQSFFNRTRLWPKSTSTTLQFFASARTLQETKFDTETDILIVGSGGAGLTASLRAGSLGFRSIVIEKGSKVGGSTAYSGGGCWVPGNSIARAHGVIEDRANLLKYMEHGIMQYGDPGPASSAARRMAFLSNAPQMVDFLQDLGFQWHFTQGYPDYYPELPGASENGGRTLEPEFFDTKKLDDWEDWVLARDGFVPPIHIYQAARLSRAMSSVSDFLYAARLMTPVLVKRALGQKQVGLGHALIAQLLYLNKKKQREIWRNSPLVSLISEPKGAIIGATVTHNGTVRAIKARHGVLLCAGGFARNRALREKHGRQPASVEWTSVPPGDNGDAITAGIEAGAETALLEEAWWGPTIMDPLTGKPVFALSERTRPFCIIVDSTGRRYMNEAASYTDTGRIMYERHQEVPAVPSWLIMDRKYLDLYMLGSLTPRNRTKEKRAEEVGGLFRSETLVGLAKKIDIDAAGLTGTVRRWNEMCVNGIDEDFQKGGNVYNRFFGDHNIKPNPNMGPIRKAPYYAIKIYPGDLGTKGGLLTDEFSRVLKKDGTIFEGLYGAGNTTASVMGRTYLGAGSTLGPALTFAYIAINHIASKA</sequence>
<dbReference type="AlphaFoldDB" id="A0A9P9EQ90"/>
<evidence type="ECO:0000256" key="1">
    <source>
        <dbReference type="ARBA" id="ARBA00001974"/>
    </source>
</evidence>
<dbReference type="PANTHER" id="PTHR43400:SF10">
    <property type="entry name" value="3-OXOSTEROID 1-DEHYDROGENASE"/>
    <property type="match status" value="1"/>
</dbReference>
<dbReference type="GO" id="GO:0016491">
    <property type="term" value="F:oxidoreductase activity"/>
    <property type="evidence" value="ECO:0007669"/>
    <property type="project" value="UniProtKB-KW"/>
</dbReference>
<gene>
    <name evidence="7" type="ORF">EDB81DRAFT_797607</name>
</gene>
<dbReference type="InterPro" id="IPR027477">
    <property type="entry name" value="Succ_DH/fumarate_Rdtase_cat_sf"/>
</dbReference>
<dbReference type="SUPFAM" id="SSF51905">
    <property type="entry name" value="FAD/NAD(P)-binding domain"/>
    <property type="match status" value="1"/>
</dbReference>
<organism evidence="7 8">
    <name type="scientific">Dactylonectria macrodidyma</name>
    <dbReference type="NCBI Taxonomy" id="307937"/>
    <lineage>
        <taxon>Eukaryota</taxon>
        <taxon>Fungi</taxon>
        <taxon>Dikarya</taxon>
        <taxon>Ascomycota</taxon>
        <taxon>Pezizomycotina</taxon>
        <taxon>Sordariomycetes</taxon>
        <taxon>Hypocreomycetidae</taxon>
        <taxon>Hypocreales</taxon>
        <taxon>Nectriaceae</taxon>
        <taxon>Dactylonectria</taxon>
    </lineage>
</organism>
<dbReference type="Proteomes" id="UP000738349">
    <property type="component" value="Unassembled WGS sequence"/>
</dbReference>
<keyword evidence="2" id="KW-0285">Flavoprotein</keyword>
<comment type="similarity">
    <text evidence="5">Belongs to the FAD-dependent oxidoreductase 2 family. 3-oxosteroid dehydrogenase subfamily.</text>
</comment>
<evidence type="ECO:0000313" key="7">
    <source>
        <dbReference type="EMBL" id="KAH7141814.1"/>
    </source>
</evidence>
<keyword evidence="8" id="KW-1185">Reference proteome</keyword>
<dbReference type="EMBL" id="JAGMUV010000010">
    <property type="protein sequence ID" value="KAH7141814.1"/>
    <property type="molecule type" value="Genomic_DNA"/>
</dbReference>
<comment type="caution">
    <text evidence="7">The sequence shown here is derived from an EMBL/GenBank/DDBJ whole genome shotgun (WGS) entry which is preliminary data.</text>
</comment>
<dbReference type="GO" id="GO:0008202">
    <property type="term" value="P:steroid metabolic process"/>
    <property type="evidence" value="ECO:0007669"/>
    <property type="project" value="UniProtKB-ARBA"/>
</dbReference>
<keyword evidence="4" id="KW-0560">Oxidoreductase</keyword>
<dbReference type="SUPFAM" id="SSF56425">
    <property type="entry name" value="Succinate dehydrogenase/fumarate reductase flavoprotein, catalytic domain"/>
    <property type="match status" value="1"/>
</dbReference>
<evidence type="ECO:0000313" key="8">
    <source>
        <dbReference type="Proteomes" id="UP000738349"/>
    </source>
</evidence>
<dbReference type="InterPro" id="IPR003953">
    <property type="entry name" value="FAD-dep_OxRdtase_2_FAD-bd"/>
</dbReference>
<accession>A0A9P9EQ90</accession>
<dbReference type="Pfam" id="PF00890">
    <property type="entry name" value="FAD_binding_2"/>
    <property type="match status" value="1"/>
</dbReference>
<protein>
    <submittedName>
        <fullName evidence="7">FAD binding domain-containing protein</fullName>
    </submittedName>
</protein>
<dbReference type="FunFam" id="3.50.50.60:FF:000208">
    <property type="entry name" value="3-ketosteroid dehydrogenase"/>
    <property type="match status" value="1"/>
</dbReference>
<evidence type="ECO:0000256" key="3">
    <source>
        <dbReference type="ARBA" id="ARBA00022827"/>
    </source>
</evidence>
<evidence type="ECO:0000256" key="5">
    <source>
        <dbReference type="ARBA" id="ARBA00061147"/>
    </source>
</evidence>
<dbReference type="InterPro" id="IPR036188">
    <property type="entry name" value="FAD/NAD-bd_sf"/>
</dbReference>
<comment type="cofactor">
    <cofactor evidence="1">
        <name>FAD</name>
        <dbReference type="ChEBI" id="CHEBI:57692"/>
    </cofactor>
</comment>
<dbReference type="Gene3D" id="3.50.50.60">
    <property type="entry name" value="FAD/NAD(P)-binding domain"/>
    <property type="match status" value="2"/>
</dbReference>
<feature type="domain" description="FAD-dependent oxidoreductase 2 FAD-binding" evidence="6">
    <location>
        <begin position="53"/>
        <end position="585"/>
    </location>
</feature>
<evidence type="ECO:0000256" key="4">
    <source>
        <dbReference type="ARBA" id="ARBA00023002"/>
    </source>
</evidence>
<reference evidence="7" key="1">
    <citation type="journal article" date="2021" name="Nat. Commun.">
        <title>Genetic determinants of endophytism in the Arabidopsis root mycobiome.</title>
        <authorList>
            <person name="Mesny F."/>
            <person name="Miyauchi S."/>
            <person name="Thiergart T."/>
            <person name="Pickel B."/>
            <person name="Atanasova L."/>
            <person name="Karlsson M."/>
            <person name="Huettel B."/>
            <person name="Barry K.W."/>
            <person name="Haridas S."/>
            <person name="Chen C."/>
            <person name="Bauer D."/>
            <person name="Andreopoulos W."/>
            <person name="Pangilinan J."/>
            <person name="LaButti K."/>
            <person name="Riley R."/>
            <person name="Lipzen A."/>
            <person name="Clum A."/>
            <person name="Drula E."/>
            <person name="Henrissat B."/>
            <person name="Kohler A."/>
            <person name="Grigoriev I.V."/>
            <person name="Martin F.M."/>
            <person name="Hacquard S."/>
        </authorList>
    </citation>
    <scope>NUCLEOTIDE SEQUENCE</scope>
    <source>
        <strain evidence="7">MPI-CAGE-AT-0147</strain>
    </source>
</reference>
<dbReference type="OrthoDB" id="7777654at2759"/>